<evidence type="ECO:0000313" key="9">
    <source>
        <dbReference type="Proteomes" id="UP000177942"/>
    </source>
</evidence>
<dbReference type="GO" id="GO:0016868">
    <property type="term" value="F:intramolecular phosphotransferase activity"/>
    <property type="evidence" value="ECO:0007669"/>
    <property type="project" value="InterPro"/>
</dbReference>
<comment type="similarity">
    <text evidence="2">Belongs to the phosphohexose mutase family.</text>
</comment>
<comment type="caution">
    <text evidence="8">The sequence shown here is derived from an EMBL/GenBank/DDBJ whole genome shotgun (WGS) entry which is preliminary data.</text>
</comment>
<dbReference type="STRING" id="1798407.A3A16_02945"/>
<keyword evidence="3" id="KW-0597">Phosphoprotein</keyword>
<protein>
    <recommendedName>
        <fullName evidence="7">Alpha-D-phosphohexomutase alpha/beta/alpha domain-containing protein</fullName>
    </recommendedName>
</protein>
<dbReference type="PANTHER" id="PTHR43771:SF1">
    <property type="entry name" value="PHOSPHOMANNOMUTASE"/>
    <property type="match status" value="1"/>
</dbReference>
<feature type="domain" description="Alpha-D-phosphohexomutase alpha/beta/alpha" evidence="7">
    <location>
        <begin position="5"/>
        <end position="146"/>
    </location>
</feature>
<dbReference type="Pfam" id="PF02878">
    <property type="entry name" value="PGM_PMM_I"/>
    <property type="match status" value="1"/>
</dbReference>
<evidence type="ECO:0000256" key="4">
    <source>
        <dbReference type="ARBA" id="ARBA00022723"/>
    </source>
</evidence>
<reference evidence="8 9" key="1">
    <citation type="journal article" date="2016" name="Nat. Commun.">
        <title>Thousands of microbial genomes shed light on interconnected biogeochemical processes in an aquifer system.</title>
        <authorList>
            <person name="Anantharaman K."/>
            <person name="Brown C.T."/>
            <person name="Hug L.A."/>
            <person name="Sharon I."/>
            <person name="Castelle C.J."/>
            <person name="Probst A.J."/>
            <person name="Thomas B.C."/>
            <person name="Singh A."/>
            <person name="Wilkins M.J."/>
            <person name="Karaoz U."/>
            <person name="Brodie E.L."/>
            <person name="Williams K.H."/>
            <person name="Hubbard S.S."/>
            <person name="Banfield J.F."/>
        </authorList>
    </citation>
    <scope>NUCLEOTIDE SEQUENCE [LARGE SCALE GENOMIC DNA]</scope>
</reference>
<keyword evidence="5" id="KW-0460">Magnesium</keyword>
<evidence type="ECO:0000256" key="2">
    <source>
        <dbReference type="ARBA" id="ARBA00010231"/>
    </source>
</evidence>
<keyword evidence="6" id="KW-0413">Isomerase</keyword>
<sequence length="151" mass="16879">MNPSIFKAYDIRGRYPEEIDEAAVTEIVKALAQHWQIAPTKSRVLDKVGTKRKSQSVIVVGHDARLSSPSLYKLVLKELRHSNVLKNMRMKVIEAGMITTPMLYFLVNKLKTDGGIMITASHNPKEYNGLKVVGPKAVPLSGREIKNLVIK</sequence>
<dbReference type="EMBL" id="MHJJ01000011">
    <property type="protein sequence ID" value="OGY65380.1"/>
    <property type="molecule type" value="Genomic_DNA"/>
</dbReference>
<dbReference type="GO" id="GO:0000287">
    <property type="term" value="F:magnesium ion binding"/>
    <property type="evidence" value="ECO:0007669"/>
    <property type="project" value="InterPro"/>
</dbReference>
<accession>A0A1G1ZNR7</accession>
<comment type="cofactor">
    <cofactor evidence="1">
        <name>Mg(2+)</name>
        <dbReference type="ChEBI" id="CHEBI:18420"/>
    </cofactor>
</comment>
<evidence type="ECO:0000256" key="6">
    <source>
        <dbReference type="ARBA" id="ARBA00023235"/>
    </source>
</evidence>
<evidence type="ECO:0000313" key="8">
    <source>
        <dbReference type="EMBL" id="OGY65380.1"/>
    </source>
</evidence>
<dbReference type="PANTHER" id="PTHR43771">
    <property type="entry name" value="PHOSPHOMANNOMUTASE"/>
    <property type="match status" value="1"/>
</dbReference>
<name>A0A1G1ZNR7_9BACT</name>
<proteinExistence type="inferred from homology"/>
<organism evidence="8 9">
    <name type="scientific">Candidatus Harrisonbacteria bacterium RIFCSPLOWO2_01_FULL_44_18</name>
    <dbReference type="NCBI Taxonomy" id="1798407"/>
    <lineage>
        <taxon>Bacteria</taxon>
        <taxon>Candidatus Harrisoniibacteriota</taxon>
    </lineage>
</organism>
<keyword evidence="4" id="KW-0479">Metal-binding</keyword>
<dbReference type="InterPro" id="IPR005844">
    <property type="entry name" value="A-D-PHexomutase_a/b/a-I"/>
</dbReference>
<evidence type="ECO:0000259" key="7">
    <source>
        <dbReference type="Pfam" id="PF02878"/>
    </source>
</evidence>
<dbReference type="Gene3D" id="3.40.120.10">
    <property type="entry name" value="Alpha-D-Glucose-1,6-Bisphosphate, subunit A, domain 3"/>
    <property type="match status" value="1"/>
</dbReference>
<dbReference type="InterPro" id="IPR016066">
    <property type="entry name" value="A-D-PHexomutase_CS"/>
</dbReference>
<dbReference type="GO" id="GO:0005975">
    <property type="term" value="P:carbohydrate metabolic process"/>
    <property type="evidence" value="ECO:0007669"/>
    <property type="project" value="InterPro"/>
</dbReference>
<dbReference type="PROSITE" id="PS00710">
    <property type="entry name" value="PGM_PMM"/>
    <property type="match status" value="1"/>
</dbReference>
<dbReference type="AlphaFoldDB" id="A0A1G1ZNR7"/>
<evidence type="ECO:0000256" key="1">
    <source>
        <dbReference type="ARBA" id="ARBA00001946"/>
    </source>
</evidence>
<evidence type="ECO:0000256" key="3">
    <source>
        <dbReference type="ARBA" id="ARBA00022553"/>
    </source>
</evidence>
<gene>
    <name evidence="8" type="ORF">A3A16_02945</name>
</gene>
<dbReference type="SUPFAM" id="SSF53738">
    <property type="entry name" value="Phosphoglucomutase, first 3 domains"/>
    <property type="match status" value="1"/>
</dbReference>
<dbReference type="InterPro" id="IPR016055">
    <property type="entry name" value="A-D-PHexomutase_a/b/a-I/II/III"/>
</dbReference>
<evidence type="ECO:0000256" key="5">
    <source>
        <dbReference type="ARBA" id="ARBA00022842"/>
    </source>
</evidence>
<dbReference type="Proteomes" id="UP000177942">
    <property type="component" value="Unassembled WGS sequence"/>
</dbReference>